<dbReference type="RefSeq" id="WP_110377865.1">
    <property type="nucleotide sequence ID" value="NZ_JAHBRY010000001.1"/>
</dbReference>
<gene>
    <name evidence="8" type="ORF">C7450_11580</name>
</gene>
<reference evidence="8 9" key="1">
    <citation type="submission" date="2018-05" db="EMBL/GenBank/DDBJ databases">
        <title>Genomic Encyclopedia of Type Strains, Phase IV (KMG-IV): sequencing the most valuable type-strain genomes for metagenomic binning, comparative biology and taxonomic classification.</title>
        <authorList>
            <person name="Goeker M."/>
        </authorList>
    </citation>
    <scope>NUCLEOTIDE SEQUENCE [LARGE SCALE GENOMIC DNA]</scope>
    <source>
        <strain evidence="8 9">DSM 6462</strain>
    </source>
</reference>
<dbReference type="AlphaFoldDB" id="A0A2V3TWM7"/>
<comment type="similarity">
    <text evidence="1">Belongs to the IlvD/Edd family.</text>
</comment>
<evidence type="ECO:0000256" key="1">
    <source>
        <dbReference type="ARBA" id="ARBA00006486"/>
    </source>
</evidence>
<keyword evidence="4" id="KW-0411">Iron-sulfur</keyword>
<dbReference type="FunFam" id="3.50.30.80:FF:000001">
    <property type="entry name" value="Dihydroxy-acid dehydratase"/>
    <property type="match status" value="1"/>
</dbReference>
<dbReference type="SUPFAM" id="SSF143975">
    <property type="entry name" value="IlvD/EDD N-terminal domain-like"/>
    <property type="match status" value="1"/>
</dbReference>
<evidence type="ECO:0000256" key="4">
    <source>
        <dbReference type="ARBA" id="ARBA00023014"/>
    </source>
</evidence>
<keyword evidence="3" id="KW-0408">Iron</keyword>
<dbReference type="EMBL" id="QJJK01000015">
    <property type="protein sequence ID" value="PXW52881.1"/>
    <property type="molecule type" value="Genomic_DNA"/>
</dbReference>
<evidence type="ECO:0000256" key="3">
    <source>
        <dbReference type="ARBA" id="ARBA00023004"/>
    </source>
</evidence>
<dbReference type="GO" id="GO:0046872">
    <property type="term" value="F:metal ion binding"/>
    <property type="evidence" value="ECO:0007669"/>
    <property type="project" value="UniProtKB-KW"/>
</dbReference>
<dbReference type="Pfam" id="PF00920">
    <property type="entry name" value="ILVD_EDD_N"/>
    <property type="match status" value="1"/>
</dbReference>
<dbReference type="InterPro" id="IPR042096">
    <property type="entry name" value="Dihydro-acid_dehy_C"/>
</dbReference>
<protein>
    <submittedName>
        <fullName evidence="8">Dihydroxy-acid dehydratase</fullName>
    </submittedName>
</protein>
<dbReference type="InterPro" id="IPR052352">
    <property type="entry name" value="Sugar_Degrad_Dehydratases"/>
</dbReference>
<evidence type="ECO:0000313" key="8">
    <source>
        <dbReference type="EMBL" id="PXW52881.1"/>
    </source>
</evidence>
<sequence>MSENERPPRREPGELRSARWYSAGGMRAFAHRQRMQQMGFRRDEFMGRPVIAIVNTWSDLSPCHAHLRERAEAVKRGILRAGGFPVELPAMSLGEVMVKPTTMLYRNFLAMEVEELLRQHPIDGAVLLGGCDKTTPGLVMGAISMNIPAIYCPAGPMLNGRWRGTKVGAGTHTRKYWDDYRAGHLSEAEMVEIEGISTRSPGTCNTMGTASTMTSIADALGLMLPGASSIPAMDAAHPRMASACGERIVEMVWSDVKPLDILTAGSVRNALHVDAALGGSTNAAVHLVAIARRAGLAISLEDFDEAARQTPVLANIFPAGDALMEDFFFAGGLTGLMSRIADRLDLDAMTVAGLSWREVLAKARVDDDTVIRPLDRPVVDRPAIAVLRGNLAPDGAVIKPSAASDHLLTHRGRAVVFDSHAELNARIDDPDLAIDETSVLVLRGAGPVGAPGMPEWGALPLPKRLLDRGIRDLVRISDARMSGTHYGTCVLHVAPESHVGGPLALVQTGDEILLDVPNRRLELLVSDEELARRRAGWQPPPQRFSRGYGVIVERHITQADKGCDFDFLEAGAAIPEPEIF</sequence>
<evidence type="ECO:0000256" key="2">
    <source>
        <dbReference type="ARBA" id="ARBA00022723"/>
    </source>
</evidence>
<dbReference type="InterPro" id="IPR020558">
    <property type="entry name" value="DiOHA_6PGluconate_deHydtase_CS"/>
</dbReference>
<feature type="domain" description="Dihydroxy-acid/6-phosphogluconate dehydratase N-terminal" evidence="6">
    <location>
        <begin position="48"/>
        <end position="358"/>
    </location>
</feature>
<dbReference type="OrthoDB" id="7793094at2"/>
<comment type="caution">
    <text evidence="8">The sequence shown here is derived from an EMBL/GenBank/DDBJ whole genome shotgun (WGS) entry which is preliminary data.</text>
</comment>
<dbReference type="GO" id="GO:0051536">
    <property type="term" value="F:iron-sulfur cluster binding"/>
    <property type="evidence" value="ECO:0007669"/>
    <property type="project" value="UniProtKB-KW"/>
</dbReference>
<dbReference type="PANTHER" id="PTHR43183">
    <property type="entry name" value="HYPOTHETICAL DIHYDROXYACID DEHYDRATASE (EUROFUNG)-RELATED"/>
    <property type="match status" value="1"/>
</dbReference>
<dbReference type="InterPro" id="IPR037237">
    <property type="entry name" value="IlvD/EDD_N"/>
</dbReference>
<dbReference type="Proteomes" id="UP000248021">
    <property type="component" value="Unassembled WGS sequence"/>
</dbReference>
<name>A0A2V3TWM7_9HYPH</name>
<proteinExistence type="inferred from homology"/>
<evidence type="ECO:0000259" key="6">
    <source>
        <dbReference type="Pfam" id="PF00920"/>
    </source>
</evidence>
<dbReference type="InterPro" id="IPR056740">
    <property type="entry name" value="ILV_EDD_C"/>
</dbReference>
<accession>A0A2V3TWM7</accession>
<evidence type="ECO:0000259" key="7">
    <source>
        <dbReference type="Pfam" id="PF24877"/>
    </source>
</evidence>
<organism evidence="8 9">
    <name type="scientific">Chelatococcus asaccharovorans</name>
    <dbReference type="NCBI Taxonomy" id="28210"/>
    <lineage>
        <taxon>Bacteria</taxon>
        <taxon>Pseudomonadati</taxon>
        <taxon>Pseudomonadota</taxon>
        <taxon>Alphaproteobacteria</taxon>
        <taxon>Hyphomicrobiales</taxon>
        <taxon>Chelatococcaceae</taxon>
        <taxon>Chelatococcus</taxon>
    </lineage>
</organism>
<dbReference type="NCBIfam" id="NF009559">
    <property type="entry name" value="PRK13016.1"/>
    <property type="match status" value="1"/>
</dbReference>
<dbReference type="PROSITE" id="PS00886">
    <property type="entry name" value="ILVD_EDD_1"/>
    <property type="match status" value="1"/>
</dbReference>
<keyword evidence="2" id="KW-0479">Metal-binding</keyword>
<dbReference type="GO" id="GO:0016836">
    <property type="term" value="F:hydro-lyase activity"/>
    <property type="evidence" value="ECO:0007669"/>
    <property type="project" value="UniProtKB-ARBA"/>
</dbReference>
<dbReference type="SUPFAM" id="SSF52016">
    <property type="entry name" value="LeuD/IlvD-like"/>
    <property type="match status" value="1"/>
</dbReference>
<evidence type="ECO:0000313" key="9">
    <source>
        <dbReference type="Proteomes" id="UP000248021"/>
    </source>
</evidence>
<dbReference type="InterPro" id="IPR000581">
    <property type="entry name" value="ILV_EDD_N"/>
</dbReference>
<evidence type="ECO:0000256" key="5">
    <source>
        <dbReference type="ARBA" id="ARBA00023239"/>
    </source>
</evidence>
<dbReference type="PANTHER" id="PTHR43183:SF2">
    <property type="entry name" value="DIHYDROXY-ACID DEHYDRATASE"/>
    <property type="match status" value="1"/>
</dbReference>
<dbReference type="NCBIfam" id="NF009560">
    <property type="entry name" value="PRK13017.1"/>
    <property type="match status" value="1"/>
</dbReference>
<dbReference type="Pfam" id="PF24877">
    <property type="entry name" value="ILV_EDD_C"/>
    <property type="match status" value="1"/>
</dbReference>
<keyword evidence="5" id="KW-0456">Lyase</keyword>
<feature type="domain" description="Dihydroxy-acid/6-phosphogluconate dehydratase C-terminal" evidence="7">
    <location>
        <begin position="370"/>
        <end position="563"/>
    </location>
</feature>
<dbReference type="Gene3D" id="3.50.30.80">
    <property type="entry name" value="IlvD/EDD C-terminal domain-like"/>
    <property type="match status" value="1"/>
</dbReference>
<keyword evidence="9" id="KW-1185">Reference proteome</keyword>
<dbReference type="NCBIfam" id="NF004784">
    <property type="entry name" value="PRK06131.1"/>
    <property type="match status" value="1"/>
</dbReference>